<evidence type="ECO:0000256" key="1">
    <source>
        <dbReference type="SAM" id="MobiDB-lite"/>
    </source>
</evidence>
<dbReference type="EMBL" id="BAABJO010000005">
    <property type="protein sequence ID" value="GAA5116746.1"/>
    <property type="molecule type" value="Genomic_DNA"/>
</dbReference>
<dbReference type="Proteomes" id="UP001500804">
    <property type="component" value="Unassembled WGS sequence"/>
</dbReference>
<name>A0ABP9NEM9_9PSEU</name>
<evidence type="ECO:0000313" key="2">
    <source>
        <dbReference type="EMBL" id="GAA5116746.1"/>
    </source>
</evidence>
<sequence>MSTTSPVDPQKVSPVRFTTRQRGEAASAPRVASRSTSALETSTSPRGEQHQHPPPRLARLDPQQVPALSDLCPLGGSDLLGSVGHPVPLSEWDPAGRGEPARVPACTQANRLASGSHPDGSILDPPRRAGDHAPAGRG</sequence>
<accession>A0ABP9NEM9</accession>
<evidence type="ECO:0000313" key="3">
    <source>
        <dbReference type="Proteomes" id="UP001500804"/>
    </source>
</evidence>
<comment type="caution">
    <text evidence="2">The sequence shown here is derived from an EMBL/GenBank/DDBJ whole genome shotgun (WGS) entry which is preliminary data.</text>
</comment>
<proteinExistence type="predicted"/>
<gene>
    <name evidence="2" type="ORF">GCM10023320_17740</name>
</gene>
<protein>
    <submittedName>
        <fullName evidence="2">Uncharacterized protein</fullName>
    </submittedName>
</protein>
<feature type="compositionally biased region" description="Polar residues" evidence="1">
    <location>
        <begin position="33"/>
        <end position="46"/>
    </location>
</feature>
<feature type="region of interest" description="Disordered" evidence="1">
    <location>
        <begin position="1"/>
        <end position="138"/>
    </location>
</feature>
<reference evidence="3" key="1">
    <citation type="journal article" date="2019" name="Int. J. Syst. Evol. Microbiol.">
        <title>The Global Catalogue of Microorganisms (GCM) 10K type strain sequencing project: providing services to taxonomists for standard genome sequencing and annotation.</title>
        <authorList>
            <consortium name="The Broad Institute Genomics Platform"/>
            <consortium name="The Broad Institute Genome Sequencing Center for Infectious Disease"/>
            <person name="Wu L."/>
            <person name="Ma J."/>
        </authorList>
    </citation>
    <scope>NUCLEOTIDE SEQUENCE [LARGE SCALE GENOMIC DNA]</scope>
    <source>
        <strain evidence="3">JCM 18302</strain>
    </source>
</reference>
<keyword evidence="3" id="KW-1185">Reference proteome</keyword>
<organism evidence="2 3">
    <name type="scientific">Pseudonocardia adelaidensis</name>
    <dbReference type="NCBI Taxonomy" id="648754"/>
    <lineage>
        <taxon>Bacteria</taxon>
        <taxon>Bacillati</taxon>
        <taxon>Actinomycetota</taxon>
        <taxon>Actinomycetes</taxon>
        <taxon>Pseudonocardiales</taxon>
        <taxon>Pseudonocardiaceae</taxon>
        <taxon>Pseudonocardia</taxon>
    </lineage>
</organism>